<proteinExistence type="predicted"/>
<keyword evidence="1" id="KW-1185">Reference proteome</keyword>
<protein>
    <submittedName>
        <fullName evidence="2">Secreted protein</fullName>
    </submittedName>
</protein>
<reference evidence="1" key="1">
    <citation type="journal article" date="2013" name="Genetics">
        <title>The draft genome and transcriptome of Panagrellus redivivus are shaped by the harsh demands of a free-living lifestyle.</title>
        <authorList>
            <person name="Srinivasan J."/>
            <person name="Dillman A.R."/>
            <person name="Macchietto M.G."/>
            <person name="Heikkinen L."/>
            <person name="Lakso M."/>
            <person name="Fracchia K.M."/>
            <person name="Antoshechkin I."/>
            <person name="Mortazavi A."/>
            <person name="Wong G."/>
            <person name="Sternberg P.W."/>
        </authorList>
    </citation>
    <scope>NUCLEOTIDE SEQUENCE [LARGE SCALE GENOMIC DNA]</scope>
    <source>
        <strain evidence="1">MT8872</strain>
    </source>
</reference>
<accession>A0A7E4W4P1</accession>
<dbReference type="Proteomes" id="UP000492821">
    <property type="component" value="Unassembled WGS sequence"/>
</dbReference>
<sequence length="136" mass="15053">MLLTTQITVGMAYLESRKAAPSKVPISAWLAFFMPAKTAASTANFRLPSDGWCLNPSSKGDSLMLPMSGPSLFQKYLFHLLYAPFLSSEVILPCWRLRDSDRSSLVAIHRQLQSAQVRLPVKPPPPPNRSAPEPPF</sequence>
<dbReference type="WBParaSite" id="Pan_g6305.t1">
    <property type="protein sequence ID" value="Pan_g6305.t1"/>
    <property type="gene ID" value="Pan_g6305"/>
</dbReference>
<reference evidence="2" key="2">
    <citation type="submission" date="2020-10" db="UniProtKB">
        <authorList>
            <consortium name="WormBaseParasite"/>
        </authorList>
    </citation>
    <scope>IDENTIFICATION</scope>
</reference>
<dbReference type="AlphaFoldDB" id="A0A7E4W4P1"/>
<evidence type="ECO:0000313" key="2">
    <source>
        <dbReference type="WBParaSite" id="Pan_g6305.t1"/>
    </source>
</evidence>
<name>A0A7E4W4P1_PANRE</name>
<evidence type="ECO:0000313" key="1">
    <source>
        <dbReference type="Proteomes" id="UP000492821"/>
    </source>
</evidence>
<organism evidence="1 2">
    <name type="scientific">Panagrellus redivivus</name>
    <name type="common">Microworm</name>
    <dbReference type="NCBI Taxonomy" id="6233"/>
    <lineage>
        <taxon>Eukaryota</taxon>
        <taxon>Metazoa</taxon>
        <taxon>Ecdysozoa</taxon>
        <taxon>Nematoda</taxon>
        <taxon>Chromadorea</taxon>
        <taxon>Rhabditida</taxon>
        <taxon>Tylenchina</taxon>
        <taxon>Panagrolaimomorpha</taxon>
        <taxon>Panagrolaimoidea</taxon>
        <taxon>Panagrolaimidae</taxon>
        <taxon>Panagrellus</taxon>
    </lineage>
</organism>